<evidence type="ECO:0000256" key="15">
    <source>
        <dbReference type="ARBA" id="ARBA00023049"/>
    </source>
</evidence>
<evidence type="ECO:0000256" key="17">
    <source>
        <dbReference type="ARBA" id="ARBA00023180"/>
    </source>
</evidence>
<keyword evidence="14 20" id="KW-1133">Transmembrane helix</keyword>
<keyword evidence="8" id="KW-0645">Protease</keyword>
<dbReference type="PANTHER" id="PTHR12147:SF58">
    <property type="entry name" value="VACUOLAR MEMBRANE PROTEASE"/>
    <property type="match status" value="1"/>
</dbReference>
<keyword evidence="15" id="KW-0482">Metalloprotease</keyword>
<evidence type="ECO:0000256" key="12">
    <source>
        <dbReference type="ARBA" id="ARBA00022824"/>
    </source>
</evidence>
<dbReference type="GO" id="GO:0046872">
    <property type="term" value="F:metal ion binding"/>
    <property type="evidence" value="ECO:0007669"/>
    <property type="project" value="UniProtKB-KW"/>
</dbReference>
<comment type="cofactor">
    <cofactor evidence="1">
        <name>Zn(2+)</name>
        <dbReference type="ChEBI" id="CHEBI:29105"/>
    </cofactor>
</comment>
<keyword evidence="11" id="KW-0378">Hydrolase</keyword>
<evidence type="ECO:0000256" key="13">
    <source>
        <dbReference type="ARBA" id="ARBA00022833"/>
    </source>
</evidence>
<evidence type="ECO:0000256" key="19">
    <source>
        <dbReference type="SAM" id="MobiDB-lite"/>
    </source>
</evidence>
<reference evidence="22" key="1">
    <citation type="journal article" date="2023" name="GigaByte">
        <title>Genome assembly of the bearded iris, Iris pallida Lam.</title>
        <authorList>
            <person name="Bruccoleri R.E."/>
            <person name="Oakeley E.J."/>
            <person name="Faust A.M.E."/>
            <person name="Altorfer M."/>
            <person name="Dessus-Babus S."/>
            <person name="Burckhardt D."/>
            <person name="Oertli M."/>
            <person name="Naumann U."/>
            <person name="Petersen F."/>
            <person name="Wong J."/>
        </authorList>
    </citation>
    <scope>NUCLEOTIDE SEQUENCE</scope>
    <source>
        <strain evidence="22">GSM-AAB239-AS_SAM_17_03QT</strain>
    </source>
</reference>
<feature type="transmembrane region" description="Helical" evidence="20">
    <location>
        <begin position="649"/>
        <end position="669"/>
    </location>
</feature>
<protein>
    <recommendedName>
        <fullName evidence="6">Vacuolar membrane protease</fullName>
    </recommendedName>
    <alternativeName>
        <fullName evidence="18">FXNA-related family protease 1</fullName>
    </alternativeName>
</protein>
<keyword evidence="7" id="KW-0926">Vacuole</keyword>
<evidence type="ECO:0000256" key="10">
    <source>
        <dbReference type="ARBA" id="ARBA00022723"/>
    </source>
</evidence>
<dbReference type="GO" id="GO:0005789">
    <property type="term" value="C:endoplasmic reticulum membrane"/>
    <property type="evidence" value="ECO:0007669"/>
    <property type="project" value="UniProtKB-SubCell"/>
</dbReference>
<dbReference type="Gene3D" id="3.40.630.10">
    <property type="entry name" value="Zn peptidases"/>
    <property type="match status" value="1"/>
</dbReference>
<dbReference type="GO" id="GO:0008235">
    <property type="term" value="F:metalloexopeptidase activity"/>
    <property type="evidence" value="ECO:0007669"/>
    <property type="project" value="InterPro"/>
</dbReference>
<proteinExistence type="inferred from homology"/>
<dbReference type="Pfam" id="PF04389">
    <property type="entry name" value="Peptidase_M28"/>
    <property type="match status" value="1"/>
</dbReference>
<evidence type="ECO:0000256" key="6">
    <source>
        <dbReference type="ARBA" id="ARBA00017435"/>
    </source>
</evidence>
<dbReference type="InterPro" id="IPR007484">
    <property type="entry name" value="Peptidase_M28"/>
</dbReference>
<keyword evidence="9 20" id="KW-0812">Transmembrane</keyword>
<sequence length="908" mass="99430">MRQRRPAEAAEPAPVVVVENSTDDERKHGRSTSVWFALVVILLNGCWALHYYQNQSLPPPLNAEQAGKRGFAEVAALEHVKYLANLGPHPVGSDALDLGVQYVLAECEKIKKSAHWEVDVQVELFHAEIGANRLVSGLFKGKTMVYADLKHVVLRILPKYLPEAEEDVILISSHIDTVFTTGGAGDCSSCVAVMLELARGISQWAHGFKNGVIFLFNTGEEEGLNGAHSFITQHPWRNTINFFVDLEAMGIGGKSGLFQTGTEHWAIETFARVAKYPSGQIVAQDLFLSGIIKSGTDFQVYKEVGGLSGLDFAFTEATAVYHTKNDKLKLLKPGSLQHLGENMLAFLLEASTSPNLHKKLAVKAEGSTGISQPIFFDVLGMYMVVYSQKFASMLYNSVILQSLLIWTTSLIMGGYPGAVTFGISCLSIALMWLFSLSFSAVVAFVLPLFCTSPIPYIANSWLVSGLFGAPAVLGALAGQHIGFLLLQKYLKHTLSNREPSLSPNIQENVINWEAERWLYKGGLIQWLSLLILGNYFKVGSSYLALVWLVSPAFAYGLMEATLSPMRLPKQLKLATLILGSVVPVLLSAGTIIQLIGLLTGILVRIERNPGSTHEWLGNLMVAAFVAAVVSLTLVYMLSYVHLSGAKRSIVLALCALFSLTLAAVSTGIVPTFTEDIARTVNVVHVVEAPGRYDKNQDPLSYISLFSTTPGKLTDEAENLKDEEFSCGTNRSVDFVAFTVKYGCFSFKNSGYGWSKSDIPTIHVESDSTSGVRQTRVLIDTAHSIRWTLAINTEEISDFTFEANSEEVVPLGGKIQVDGWHIIQFSGGKRSPTKFYMNLSWVNDTKHSSEKGYGARDGSSPLLKLRTDVNRITPQTARVLEKLPPWCALFGKSTSPYTLAFLTSLPVDF</sequence>
<keyword evidence="17" id="KW-0325">Glycoprotein</keyword>
<evidence type="ECO:0000256" key="20">
    <source>
        <dbReference type="SAM" id="Phobius"/>
    </source>
</evidence>
<dbReference type="EMBL" id="JANAVB010026200">
    <property type="protein sequence ID" value="KAJ6819317.1"/>
    <property type="molecule type" value="Genomic_DNA"/>
</dbReference>
<comment type="caution">
    <text evidence="22">The sequence shown here is derived from an EMBL/GenBank/DDBJ whole genome shotgun (WGS) entry which is preliminary data.</text>
</comment>
<feature type="transmembrane region" description="Helical" evidence="20">
    <location>
        <begin position="34"/>
        <end position="52"/>
    </location>
</feature>
<dbReference type="SUPFAM" id="SSF53187">
    <property type="entry name" value="Zn-dependent exopeptidases"/>
    <property type="match status" value="1"/>
</dbReference>
<feature type="transmembrane region" description="Helical" evidence="20">
    <location>
        <begin position="425"/>
        <end position="449"/>
    </location>
</feature>
<feature type="region of interest" description="Disordered" evidence="19">
    <location>
        <begin position="1"/>
        <end position="27"/>
    </location>
</feature>
<evidence type="ECO:0000256" key="2">
    <source>
        <dbReference type="ARBA" id="ARBA00003273"/>
    </source>
</evidence>
<name>A0AAX6FSQ4_IRIPA</name>
<evidence type="ECO:0000256" key="4">
    <source>
        <dbReference type="ARBA" id="ARBA00004477"/>
    </source>
</evidence>
<evidence type="ECO:0000256" key="11">
    <source>
        <dbReference type="ARBA" id="ARBA00022801"/>
    </source>
</evidence>
<evidence type="ECO:0000259" key="21">
    <source>
        <dbReference type="Pfam" id="PF04389"/>
    </source>
</evidence>
<evidence type="ECO:0000256" key="18">
    <source>
        <dbReference type="ARBA" id="ARBA00031512"/>
    </source>
</evidence>
<feature type="domain" description="Peptidase M28" evidence="21">
    <location>
        <begin position="159"/>
        <end position="346"/>
    </location>
</feature>
<evidence type="ECO:0000256" key="16">
    <source>
        <dbReference type="ARBA" id="ARBA00023136"/>
    </source>
</evidence>
<evidence type="ECO:0000313" key="23">
    <source>
        <dbReference type="Proteomes" id="UP001140949"/>
    </source>
</evidence>
<dbReference type="PANTHER" id="PTHR12147">
    <property type="entry name" value="METALLOPEPTIDASE M28 FAMILY MEMBER"/>
    <property type="match status" value="1"/>
</dbReference>
<evidence type="ECO:0000256" key="14">
    <source>
        <dbReference type="ARBA" id="ARBA00022989"/>
    </source>
</evidence>
<keyword evidence="10" id="KW-0479">Metal-binding</keyword>
<gene>
    <name evidence="22" type="ORF">M6B38_402560</name>
</gene>
<dbReference type="InterPro" id="IPR045175">
    <property type="entry name" value="M28_fam"/>
</dbReference>
<feature type="compositionally biased region" description="Low complexity" evidence="19">
    <location>
        <begin position="9"/>
        <end position="19"/>
    </location>
</feature>
<evidence type="ECO:0000256" key="5">
    <source>
        <dbReference type="ARBA" id="ARBA00010918"/>
    </source>
</evidence>
<feature type="transmembrane region" description="Helical" evidence="20">
    <location>
        <begin position="574"/>
        <end position="603"/>
    </location>
</feature>
<dbReference type="CDD" id="cd03875">
    <property type="entry name" value="M28_Fxna_like"/>
    <property type="match status" value="1"/>
</dbReference>
<evidence type="ECO:0000256" key="1">
    <source>
        <dbReference type="ARBA" id="ARBA00001947"/>
    </source>
</evidence>
<organism evidence="22 23">
    <name type="scientific">Iris pallida</name>
    <name type="common">Sweet iris</name>
    <dbReference type="NCBI Taxonomy" id="29817"/>
    <lineage>
        <taxon>Eukaryota</taxon>
        <taxon>Viridiplantae</taxon>
        <taxon>Streptophyta</taxon>
        <taxon>Embryophyta</taxon>
        <taxon>Tracheophyta</taxon>
        <taxon>Spermatophyta</taxon>
        <taxon>Magnoliopsida</taxon>
        <taxon>Liliopsida</taxon>
        <taxon>Asparagales</taxon>
        <taxon>Iridaceae</taxon>
        <taxon>Iridoideae</taxon>
        <taxon>Irideae</taxon>
        <taxon>Iris</taxon>
    </lineage>
</organism>
<keyword evidence="23" id="KW-1185">Reference proteome</keyword>
<evidence type="ECO:0000256" key="7">
    <source>
        <dbReference type="ARBA" id="ARBA00022554"/>
    </source>
</evidence>
<comment type="similarity">
    <text evidence="5">Belongs to the peptidase M28 family.</text>
</comment>
<comment type="function">
    <text evidence="2">May be involved in vacuolar sorting and osmoregulation.</text>
</comment>
<evidence type="ECO:0000256" key="9">
    <source>
        <dbReference type="ARBA" id="ARBA00022692"/>
    </source>
</evidence>
<dbReference type="AlphaFoldDB" id="A0AAX6FSQ4"/>
<feature type="transmembrane region" description="Helical" evidence="20">
    <location>
        <begin position="615"/>
        <end position="637"/>
    </location>
</feature>
<dbReference type="GO" id="GO:0005774">
    <property type="term" value="C:vacuolar membrane"/>
    <property type="evidence" value="ECO:0007669"/>
    <property type="project" value="UniProtKB-SubCell"/>
</dbReference>
<feature type="transmembrane region" description="Helical" evidence="20">
    <location>
        <begin position="461"/>
        <end position="486"/>
    </location>
</feature>
<dbReference type="FunFam" id="3.40.630.10:FF:000008">
    <property type="entry name" value="Endoplasmic reticulum metallopeptidase 1"/>
    <property type="match status" value="1"/>
</dbReference>
<dbReference type="GO" id="GO:0006508">
    <property type="term" value="P:proteolysis"/>
    <property type="evidence" value="ECO:0007669"/>
    <property type="project" value="UniProtKB-KW"/>
</dbReference>
<dbReference type="InterPro" id="IPR048024">
    <property type="entry name" value="Fxna-like_M28_dom"/>
</dbReference>
<keyword evidence="13" id="KW-0862">Zinc</keyword>
<evidence type="ECO:0000256" key="3">
    <source>
        <dbReference type="ARBA" id="ARBA00004128"/>
    </source>
</evidence>
<comment type="subcellular location">
    <subcellularLocation>
        <location evidence="4">Endoplasmic reticulum membrane</location>
        <topology evidence="4">Multi-pass membrane protein</topology>
    </subcellularLocation>
    <subcellularLocation>
        <location evidence="3">Vacuole membrane</location>
        <topology evidence="3">Multi-pass membrane protein</topology>
    </subcellularLocation>
</comment>
<dbReference type="Proteomes" id="UP001140949">
    <property type="component" value="Unassembled WGS sequence"/>
</dbReference>
<feature type="transmembrane region" description="Helical" evidence="20">
    <location>
        <begin position="393"/>
        <end position="413"/>
    </location>
</feature>
<evidence type="ECO:0000256" key="8">
    <source>
        <dbReference type="ARBA" id="ARBA00022670"/>
    </source>
</evidence>
<keyword evidence="16 20" id="KW-0472">Membrane</keyword>
<keyword evidence="12" id="KW-0256">Endoplasmic reticulum</keyword>
<accession>A0AAX6FSQ4</accession>
<evidence type="ECO:0000313" key="22">
    <source>
        <dbReference type="EMBL" id="KAJ6819317.1"/>
    </source>
</evidence>
<reference evidence="22" key="2">
    <citation type="submission" date="2023-04" db="EMBL/GenBank/DDBJ databases">
        <authorList>
            <person name="Bruccoleri R.E."/>
            <person name="Oakeley E.J."/>
            <person name="Faust A.-M."/>
            <person name="Dessus-Babus S."/>
            <person name="Altorfer M."/>
            <person name="Burckhardt D."/>
            <person name="Oertli M."/>
            <person name="Naumann U."/>
            <person name="Petersen F."/>
            <person name="Wong J."/>
        </authorList>
    </citation>
    <scope>NUCLEOTIDE SEQUENCE</scope>
    <source>
        <strain evidence="22">GSM-AAB239-AS_SAM_17_03QT</strain>
        <tissue evidence="22">Leaf</tissue>
    </source>
</reference>